<dbReference type="SUPFAM" id="SSF52833">
    <property type="entry name" value="Thioredoxin-like"/>
    <property type="match status" value="1"/>
</dbReference>
<evidence type="ECO:0000256" key="1">
    <source>
        <dbReference type="ARBA" id="ARBA00010505"/>
    </source>
</evidence>
<dbReference type="AlphaFoldDB" id="A0A7S2K918"/>
<keyword evidence="5 7" id="KW-0676">Redox-active center</keyword>
<comment type="function">
    <text evidence="7">Thiol-specific peroxidase that catalyzes the reduction of hydrogen peroxide and organic hydroperoxides to water and alcohols, respectively. Plays a role in cell protection against oxidative stress by detoxifying peroxides.</text>
</comment>
<dbReference type="GO" id="GO:0045454">
    <property type="term" value="P:cell redox homeostasis"/>
    <property type="evidence" value="ECO:0007669"/>
    <property type="project" value="TreeGrafter"/>
</dbReference>
<dbReference type="EMBL" id="HBGW01044095">
    <property type="protein sequence ID" value="CAD9569898.1"/>
    <property type="molecule type" value="Transcribed_RNA"/>
</dbReference>
<evidence type="ECO:0000259" key="8">
    <source>
        <dbReference type="PROSITE" id="PS51352"/>
    </source>
</evidence>
<keyword evidence="4 7" id="KW-0560">Oxidoreductase</keyword>
<protein>
    <recommendedName>
        <fullName evidence="8">Thioredoxin domain-containing protein</fullName>
    </recommendedName>
</protein>
<feature type="active site" description="Cysteine sulfenic acid (-SOH) intermediate" evidence="6">
    <location>
        <position position="48"/>
    </location>
</feature>
<gene>
    <name evidence="9" type="ORF">BRAN1462_LOCUS27956</name>
</gene>
<evidence type="ECO:0000256" key="3">
    <source>
        <dbReference type="ARBA" id="ARBA00022862"/>
    </source>
</evidence>
<keyword evidence="3 7" id="KW-0049">Antioxidant</keyword>
<evidence type="ECO:0000256" key="7">
    <source>
        <dbReference type="RuleBase" id="RU366011"/>
    </source>
</evidence>
<accession>A0A7S2K918</accession>
<evidence type="ECO:0000256" key="6">
    <source>
        <dbReference type="PIRSR" id="PIRSR637944-1"/>
    </source>
</evidence>
<evidence type="ECO:0000256" key="4">
    <source>
        <dbReference type="ARBA" id="ARBA00023002"/>
    </source>
</evidence>
<dbReference type="InterPro" id="IPR013740">
    <property type="entry name" value="Redoxin"/>
</dbReference>
<feature type="domain" description="Thioredoxin" evidence="8">
    <location>
        <begin position="2"/>
        <end position="156"/>
    </location>
</feature>
<dbReference type="GO" id="GO:0034599">
    <property type="term" value="P:cellular response to oxidative stress"/>
    <property type="evidence" value="ECO:0007669"/>
    <property type="project" value="InterPro"/>
</dbReference>
<dbReference type="FunFam" id="3.40.30.10:FF:000020">
    <property type="entry name" value="Peroxiredoxin"/>
    <property type="match status" value="1"/>
</dbReference>
<name>A0A7S2K918_9DINO</name>
<dbReference type="GO" id="GO:0042744">
    <property type="term" value="P:hydrogen peroxide catabolic process"/>
    <property type="evidence" value="ECO:0007669"/>
    <property type="project" value="TreeGrafter"/>
</dbReference>
<dbReference type="GO" id="GO:0005739">
    <property type="term" value="C:mitochondrion"/>
    <property type="evidence" value="ECO:0007669"/>
    <property type="project" value="TreeGrafter"/>
</dbReference>
<dbReference type="GO" id="GO:0005777">
    <property type="term" value="C:peroxisome"/>
    <property type="evidence" value="ECO:0007669"/>
    <property type="project" value="TreeGrafter"/>
</dbReference>
<evidence type="ECO:0000256" key="5">
    <source>
        <dbReference type="ARBA" id="ARBA00023284"/>
    </source>
</evidence>
<keyword evidence="2 7" id="KW-0575">Peroxidase</keyword>
<dbReference type="InterPro" id="IPR037944">
    <property type="entry name" value="PRX5-like"/>
</dbReference>
<dbReference type="PANTHER" id="PTHR10430">
    <property type="entry name" value="PEROXIREDOXIN"/>
    <property type="match status" value="1"/>
</dbReference>
<dbReference type="CDD" id="cd03013">
    <property type="entry name" value="PRX5_like"/>
    <property type="match status" value="1"/>
</dbReference>
<sequence>MVAEGALLPEVEVDGKPGVDGKPIDVRKLFEGQKGILFGVPGAFTPTCSEKHFPSYMEHHADLKAAGAGVVACVSVNDPFVMSAWGRELGAEGKVHMLADTRCELTKALGMELDATQKLGNTRCKRFAMLIDGGIIKKIRMDGEAYAPTMLEDLKT</sequence>
<dbReference type="InterPro" id="IPR013766">
    <property type="entry name" value="Thioredoxin_domain"/>
</dbReference>
<dbReference type="PANTHER" id="PTHR10430:SF16">
    <property type="entry name" value="PEROXIREDOXIN-5, MITOCHONDRIAL"/>
    <property type="match status" value="1"/>
</dbReference>
<evidence type="ECO:0000256" key="2">
    <source>
        <dbReference type="ARBA" id="ARBA00022559"/>
    </source>
</evidence>
<organism evidence="9">
    <name type="scientific">Zooxanthella nutricula</name>
    <dbReference type="NCBI Taxonomy" id="1333877"/>
    <lineage>
        <taxon>Eukaryota</taxon>
        <taxon>Sar</taxon>
        <taxon>Alveolata</taxon>
        <taxon>Dinophyceae</taxon>
        <taxon>Peridiniales</taxon>
        <taxon>Peridiniales incertae sedis</taxon>
        <taxon>Zooxanthella</taxon>
    </lineage>
</organism>
<dbReference type="Pfam" id="PF08534">
    <property type="entry name" value="Redoxin"/>
    <property type="match status" value="1"/>
</dbReference>
<proteinExistence type="inferred from homology"/>
<dbReference type="Gene3D" id="3.40.30.10">
    <property type="entry name" value="Glutaredoxin"/>
    <property type="match status" value="1"/>
</dbReference>
<dbReference type="PROSITE" id="PS51352">
    <property type="entry name" value="THIOREDOXIN_2"/>
    <property type="match status" value="1"/>
</dbReference>
<comment type="similarity">
    <text evidence="1 7">Belongs to the peroxiredoxin family. Prx5 subfamily.</text>
</comment>
<evidence type="ECO:0000313" key="9">
    <source>
        <dbReference type="EMBL" id="CAD9569898.1"/>
    </source>
</evidence>
<dbReference type="GO" id="GO:0008379">
    <property type="term" value="F:thioredoxin peroxidase activity"/>
    <property type="evidence" value="ECO:0007669"/>
    <property type="project" value="InterPro"/>
</dbReference>
<dbReference type="InterPro" id="IPR036249">
    <property type="entry name" value="Thioredoxin-like_sf"/>
</dbReference>
<reference evidence="9" key="1">
    <citation type="submission" date="2021-01" db="EMBL/GenBank/DDBJ databases">
        <authorList>
            <person name="Corre E."/>
            <person name="Pelletier E."/>
            <person name="Niang G."/>
            <person name="Scheremetjew M."/>
            <person name="Finn R."/>
            <person name="Kale V."/>
            <person name="Holt S."/>
            <person name="Cochrane G."/>
            <person name="Meng A."/>
            <person name="Brown T."/>
            <person name="Cohen L."/>
        </authorList>
    </citation>
    <scope>NUCLEOTIDE SEQUENCE</scope>
    <source>
        <strain evidence="9">RCC3387</strain>
    </source>
</reference>